<organism evidence="1 2">
    <name type="scientific">Leptospira gomenensis</name>
    <dbReference type="NCBI Taxonomy" id="2484974"/>
    <lineage>
        <taxon>Bacteria</taxon>
        <taxon>Pseudomonadati</taxon>
        <taxon>Spirochaetota</taxon>
        <taxon>Spirochaetia</taxon>
        <taxon>Leptospirales</taxon>
        <taxon>Leptospiraceae</taxon>
        <taxon>Leptospira</taxon>
    </lineage>
</organism>
<dbReference type="AlphaFoldDB" id="A0A5F1YE73"/>
<protein>
    <submittedName>
        <fullName evidence="1">Uncharacterized protein</fullName>
    </submittedName>
</protein>
<dbReference type="OrthoDB" id="345811at2"/>
<dbReference type="EMBL" id="RQFA01000015">
    <property type="protein sequence ID" value="TGK37269.1"/>
    <property type="molecule type" value="Genomic_DNA"/>
</dbReference>
<evidence type="ECO:0000313" key="2">
    <source>
        <dbReference type="Proteomes" id="UP000298277"/>
    </source>
</evidence>
<keyword evidence="2" id="KW-1185">Reference proteome</keyword>
<dbReference type="Proteomes" id="UP000298277">
    <property type="component" value="Unassembled WGS sequence"/>
</dbReference>
<reference evidence="1" key="1">
    <citation type="journal article" date="2019" name="PLoS Negl. Trop. Dis.">
        <title>Revisiting the worldwide diversity of Leptospira species in the environment.</title>
        <authorList>
            <person name="Vincent A.T."/>
            <person name="Schiettekatte O."/>
            <person name="Bourhy P."/>
            <person name="Veyrier F.J."/>
            <person name="Picardeau M."/>
        </authorList>
    </citation>
    <scope>NUCLEOTIDE SEQUENCE [LARGE SCALE GENOMIC DNA]</scope>
    <source>
        <strain evidence="1">201800299</strain>
    </source>
</reference>
<gene>
    <name evidence="1" type="ORF">EHQ17_03540</name>
</gene>
<dbReference type="RefSeq" id="WP_135594736.1">
    <property type="nucleotide sequence ID" value="NZ_RQEZ01000013.1"/>
</dbReference>
<evidence type="ECO:0000313" key="1">
    <source>
        <dbReference type="EMBL" id="TGK37269.1"/>
    </source>
</evidence>
<dbReference type="NCBIfam" id="NF047624">
    <property type="entry name" value="LIC_13076_fam"/>
    <property type="match status" value="1"/>
</dbReference>
<accession>A0A5F1YE73</accession>
<comment type="caution">
    <text evidence="1">The sequence shown here is derived from an EMBL/GenBank/DDBJ whole genome shotgun (WGS) entry which is preliminary data.</text>
</comment>
<sequence length="248" mass="27671">MKHMILIPFFIAALAFQFDCKIDQRISSDKNHRTILASADATNCKVVAVDPLYSFLFGLVPVFRNSEPEPSPGQTLRVTEVTNWKDYAVTAVGGWAITLVRRTRTFEFCDENLFVSAYNPEKESSIDQTLYQMAAAGKIVLHLKSGDTLTQVKILGFDDSAVLIEVTVPDPAGGFTDRAFLRDGSTIDGKQVGQDDKQVILEGFDGKKVTILKSTLHKIDMKIPKTVHEKRNLLKSDISRIAFEKLPY</sequence>
<name>A0A5F1YE73_9LEPT</name>
<proteinExistence type="predicted"/>